<gene>
    <name evidence="10" type="primary">PP4284</name>
    <name evidence="10" type="ordered locus">PBPRA0835</name>
</gene>
<dbReference type="HOGENOM" id="CLU_024508_0_1_6"/>
<feature type="transmembrane region" description="Helical" evidence="9">
    <location>
        <begin position="243"/>
        <end position="262"/>
    </location>
</feature>
<evidence type="ECO:0000256" key="7">
    <source>
        <dbReference type="ARBA" id="ARBA00023136"/>
    </source>
</evidence>
<feature type="transmembrane region" description="Helical" evidence="9">
    <location>
        <begin position="461"/>
        <end position="478"/>
    </location>
</feature>
<keyword evidence="7 8" id="KW-0472">Membrane</keyword>
<dbReference type="AlphaFoldDB" id="Q6LTX7"/>
<dbReference type="eggNOG" id="COG2252">
    <property type="taxonomic scope" value="Bacteria"/>
</dbReference>
<dbReference type="InterPro" id="IPR026033">
    <property type="entry name" value="Azg-like_bact_archaea"/>
</dbReference>
<keyword evidence="11" id="KW-1185">Reference proteome</keyword>
<organism evidence="10 11">
    <name type="scientific">Photobacterium profundum (strain SS9)</name>
    <dbReference type="NCBI Taxonomy" id="298386"/>
    <lineage>
        <taxon>Bacteria</taxon>
        <taxon>Pseudomonadati</taxon>
        <taxon>Pseudomonadota</taxon>
        <taxon>Gammaproteobacteria</taxon>
        <taxon>Vibrionales</taxon>
        <taxon>Vibrionaceae</taxon>
        <taxon>Photobacterium</taxon>
    </lineage>
</organism>
<evidence type="ECO:0000256" key="9">
    <source>
        <dbReference type="SAM" id="Phobius"/>
    </source>
</evidence>
<dbReference type="STRING" id="298386.PBPRA0835"/>
<keyword evidence="4 8" id="KW-1003">Cell membrane</keyword>
<dbReference type="InterPro" id="IPR006043">
    <property type="entry name" value="NCS2"/>
</dbReference>
<evidence type="ECO:0000313" key="11">
    <source>
        <dbReference type="Proteomes" id="UP000000593"/>
    </source>
</evidence>
<dbReference type="PANTHER" id="PTHR43337">
    <property type="entry name" value="XANTHINE/URACIL PERMEASE C887.17-RELATED"/>
    <property type="match status" value="1"/>
</dbReference>
<feature type="transmembrane region" description="Helical" evidence="9">
    <location>
        <begin position="218"/>
        <end position="236"/>
    </location>
</feature>
<keyword evidence="6 8" id="KW-1133">Transmembrane helix</keyword>
<feature type="transmembrane region" description="Helical" evidence="9">
    <location>
        <begin position="179"/>
        <end position="198"/>
    </location>
</feature>
<proteinExistence type="inferred from homology"/>
<evidence type="ECO:0000256" key="1">
    <source>
        <dbReference type="ARBA" id="ARBA00004651"/>
    </source>
</evidence>
<comment type="subcellular location">
    <subcellularLocation>
        <location evidence="1 8">Cell membrane</location>
        <topology evidence="1 8">Multi-pass membrane protein</topology>
    </subcellularLocation>
</comment>
<reference evidence="11" key="1">
    <citation type="journal article" date="2005" name="Science">
        <title>Life at depth: Photobacterium profundum genome sequence and expression analysis.</title>
        <authorList>
            <person name="Vezzi A."/>
            <person name="Campanaro S."/>
            <person name="D'Angelo M."/>
            <person name="Simonato F."/>
            <person name="Vitulo N."/>
            <person name="Lauro F.M."/>
            <person name="Cestaro A."/>
            <person name="Malacrida G."/>
            <person name="Simionati B."/>
            <person name="Cannata N."/>
            <person name="Romualdi C."/>
            <person name="Bartlett D.H."/>
            <person name="Valle G."/>
        </authorList>
    </citation>
    <scope>NUCLEOTIDE SEQUENCE [LARGE SCALE GENOMIC DNA]</scope>
    <source>
        <strain evidence="11">ATCC BAA-1253 / SS9</strain>
    </source>
</reference>
<dbReference type="Pfam" id="PF00860">
    <property type="entry name" value="Xan_ur_permease"/>
    <property type="match status" value="1"/>
</dbReference>
<dbReference type="PANTHER" id="PTHR43337:SF1">
    <property type="entry name" value="XANTHINE_URACIL PERMEASE C887.17-RELATED"/>
    <property type="match status" value="1"/>
</dbReference>
<dbReference type="GO" id="GO:0005886">
    <property type="term" value="C:plasma membrane"/>
    <property type="evidence" value="ECO:0007669"/>
    <property type="project" value="UniProtKB-SubCell"/>
</dbReference>
<evidence type="ECO:0000256" key="4">
    <source>
        <dbReference type="ARBA" id="ARBA00022475"/>
    </source>
</evidence>
<dbReference type="PIRSF" id="PIRSF005353">
    <property type="entry name" value="PbuG"/>
    <property type="match status" value="1"/>
</dbReference>
<feature type="transmembrane region" description="Helical" evidence="9">
    <location>
        <begin position="147"/>
        <end position="167"/>
    </location>
</feature>
<evidence type="ECO:0000256" key="6">
    <source>
        <dbReference type="ARBA" id="ARBA00022989"/>
    </source>
</evidence>
<feature type="transmembrane region" description="Helical" evidence="9">
    <location>
        <begin position="425"/>
        <end position="449"/>
    </location>
</feature>
<keyword evidence="5 8" id="KW-0812">Transmembrane</keyword>
<feature type="transmembrane region" description="Helical" evidence="9">
    <location>
        <begin position="98"/>
        <end position="119"/>
    </location>
</feature>
<evidence type="ECO:0000256" key="2">
    <source>
        <dbReference type="ARBA" id="ARBA00005697"/>
    </source>
</evidence>
<name>Q6LTX7_PHOPR</name>
<dbReference type="EMBL" id="CR378665">
    <property type="protein sequence ID" value="CAG19248.1"/>
    <property type="molecule type" value="Genomic_DNA"/>
</dbReference>
<sequence>MMSLFADVLVIFWKLCFEKLIIAPKIGHANVSYFKNFFELLRTISKELRAMLEKLFKLKEHGTDVRTELLAGLTTFLTMAYIIFVNPTMLSNAGMDHGAVFVATCLAAMVGCFIMGFVANYPVAQAPGMGLNAFFTYTVVLGMGHTWQVALAAVFISGLCFIVLSLLKVREWIINAIPLALRTGISAGIGLFLAFIALQSSGIVVDNPATLVHIGDLTSFPAAMAALGFFLTIALVHRGYKAAVLIAIIAVTVLSVLFGEVSYNGIMSMPPSIAPTFLQLDFSGAMEVGLISIVFAFLFVDLFDTAGTLVGVATKANLIDKDGKLPRLNRALLADSTATSIGALLGTSNTTSFVESVAGVAVGGRTGLTAVTVGVLFLLALFFAPLAGMVPPYATAGALFYVAILMMSGLVSIDWRDLTEAAPVVVVCLLMPLTYSIAEGIGLGFITYAAVKVMSGKGRDVNISVWVISALFLAKIIFL</sequence>
<feature type="transmembrane region" description="Helical" evidence="9">
    <location>
        <begin position="69"/>
        <end position="86"/>
    </location>
</feature>
<dbReference type="InterPro" id="IPR045018">
    <property type="entry name" value="Azg-like"/>
</dbReference>
<dbReference type="GO" id="GO:0015207">
    <property type="term" value="F:adenine transmembrane transporter activity"/>
    <property type="evidence" value="ECO:0007669"/>
    <property type="project" value="TreeGrafter"/>
</dbReference>
<dbReference type="KEGG" id="ppr:PBPRA0835"/>
<evidence type="ECO:0000256" key="5">
    <source>
        <dbReference type="ARBA" id="ARBA00022692"/>
    </source>
</evidence>
<evidence type="ECO:0000256" key="8">
    <source>
        <dbReference type="PIRNR" id="PIRNR005353"/>
    </source>
</evidence>
<protein>
    <submittedName>
        <fullName evidence="10">Xanthine/uracil permease family protein</fullName>
    </submittedName>
</protein>
<dbReference type="Proteomes" id="UP000000593">
    <property type="component" value="Chromosome 1"/>
</dbReference>
<evidence type="ECO:0000313" key="10">
    <source>
        <dbReference type="EMBL" id="CAG19248.1"/>
    </source>
</evidence>
<comment type="similarity">
    <text evidence="2 8">Belongs to the nucleobase:cation symporter-2 (NCS2) (TC 2.A.40) family. Azg-like subfamily.</text>
</comment>
<evidence type="ECO:0000256" key="3">
    <source>
        <dbReference type="ARBA" id="ARBA00022448"/>
    </source>
</evidence>
<feature type="transmembrane region" description="Helical" evidence="9">
    <location>
        <begin position="393"/>
        <end position="413"/>
    </location>
</feature>
<accession>Q6LTX7</accession>
<feature type="transmembrane region" description="Helical" evidence="9">
    <location>
        <begin position="368"/>
        <end position="387"/>
    </location>
</feature>
<keyword evidence="3 8" id="KW-0813">Transport</keyword>